<feature type="domain" description="Aminoglycoside phosphotransferase" evidence="2">
    <location>
        <begin position="36"/>
        <end position="232"/>
    </location>
</feature>
<organism evidence="3 4">
    <name type="scientific">Longispora fulva</name>
    <dbReference type="NCBI Taxonomy" id="619741"/>
    <lineage>
        <taxon>Bacteria</taxon>
        <taxon>Bacillati</taxon>
        <taxon>Actinomycetota</taxon>
        <taxon>Actinomycetes</taxon>
        <taxon>Micromonosporales</taxon>
        <taxon>Micromonosporaceae</taxon>
        <taxon>Longispora</taxon>
    </lineage>
</organism>
<sequence length="305" mass="33255">MSDVLRSLARPETLGRLVEREWGVPVERVTLHRCLANDVYRVDPGHFLKVYRHGWRTPEEVAWECDLAGHLARKGVAVPPVVRRLDGTLSGTWQAPEGPRPLVLLERVEGHRPVAPFAPGLHRAHGRLIGRIHAAGGSFRSDHRRGATDLSAVLDGPLAEVLPLLSAPDRDRAVSVAAAARAGLTANPPLRGLCHGDATMDNVLIVGGTEDDPELVVFDFDLAGEGFLIADFPFGSPNWDHFVAGYTEIRPIDPAGLAAEAWLDAIEVIAGLRFHLITKPAWRGVESQAEGWLDQTLNDLRELAD</sequence>
<comment type="caution">
    <text evidence="3">The sequence shown here is derived from an EMBL/GenBank/DDBJ whole genome shotgun (WGS) entry which is preliminary data.</text>
</comment>
<dbReference type="InterPro" id="IPR002575">
    <property type="entry name" value="Aminoglycoside_PTrfase"/>
</dbReference>
<evidence type="ECO:0000313" key="3">
    <source>
        <dbReference type="EMBL" id="MBG6136208.1"/>
    </source>
</evidence>
<dbReference type="SUPFAM" id="SSF56112">
    <property type="entry name" value="Protein kinase-like (PK-like)"/>
    <property type="match status" value="1"/>
</dbReference>
<keyword evidence="3" id="KW-0418">Kinase</keyword>
<proteinExistence type="inferred from homology"/>
<evidence type="ECO:0000313" key="4">
    <source>
        <dbReference type="Proteomes" id="UP000622552"/>
    </source>
</evidence>
<name>A0A8J7GH95_9ACTN</name>
<reference evidence="3" key="1">
    <citation type="submission" date="2020-11" db="EMBL/GenBank/DDBJ databases">
        <title>Sequencing the genomes of 1000 actinobacteria strains.</title>
        <authorList>
            <person name="Klenk H.-P."/>
        </authorList>
    </citation>
    <scope>NUCLEOTIDE SEQUENCE</scope>
    <source>
        <strain evidence="3">DSM 45356</strain>
    </source>
</reference>
<gene>
    <name evidence="3" type="ORF">IW245_002402</name>
</gene>
<evidence type="ECO:0000259" key="2">
    <source>
        <dbReference type="Pfam" id="PF01636"/>
    </source>
</evidence>
<keyword evidence="4" id="KW-1185">Reference proteome</keyword>
<dbReference type="AlphaFoldDB" id="A0A8J7GH95"/>
<accession>A0A8J7GH95</accession>
<dbReference type="InterPro" id="IPR050249">
    <property type="entry name" value="Pseudomonas-type_ThrB"/>
</dbReference>
<dbReference type="Gene3D" id="3.90.1200.10">
    <property type="match status" value="1"/>
</dbReference>
<keyword evidence="3" id="KW-0808">Transferase</keyword>
<dbReference type="Proteomes" id="UP000622552">
    <property type="component" value="Unassembled WGS sequence"/>
</dbReference>
<dbReference type="EMBL" id="JADOUF010000001">
    <property type="protein sequence ID" value="MBG6136208.1"/>
    <property type="molecule type" value="Genomic_DNA"/>
</dbReference>
<dbReference type="PANTHER" id="PTHR21064">
    <property type="entry name" value="AMINOGLYCOSIDE PHOSPHOTRANSFERASE DOMAIN-CONTAINING PROTEIN-RELATED"/>
    <property type="match status" value="1"/>
</dbReference>
<evidence type="ECO:0000256" key="1">
    <source>
        <dbReference type="ARBA" id="ARBA00038240"/>
    </source>
</evidence>
<dbReference type="InterPro" id="IPR011009">
    <property type="entry name" value="Kinase-like_dom_sf"/>
</dbReference>
<dbReference type="RefSeq" id="WP_197003215.1">
    <property type="nucleotide sequence ID" value="NZ_BONS01000039.1"/>
</dbReference>
<dbReference type="GO" id="GO:0009088">
    <property type="term" value="P:threonine biosynthetic process"/>
    <property type="evidence" value="ECO:0007669"/>
    <property type="project" value="TreeGrafter"/>
</dbReference>
<protein>
    <submittedName>
        <fullName evidence="3">Ser/Thr protein kinase RdoA (MazF antagonist)</fullName>
    </submittedName>
</protein>
<dbReference type="Pfam" id="PF01636">
    <property type="entry name" value="APH"/>
    <property type="match status" value="1"/>
</dbReference>
<dbReference type="PANTHER" id="PTHR21064:SF6">
    <property type="entry name" value="AMINOGLYCOSIDE PHOSPHOTRANSFERASE DOMAIN-CONTAINING PROTEIN"/>
    <property type="match status" value="1"/>
</dbReference>
<comment type="similarity">
    <text evidence="1">Belongs to the pseudomonas-type ThrB family.</text>
</comment>
<dbReference type="GO" id="GO:0004413">
    <property type="term" value="F:homoserine kinase activity"/>
    <property type="evidence" value="ECO:0007669"/>
    <property type="project" value="TreeGrafter"/>
</dbReference>